<evidence type="ECO:0000313" key="3">
    <source>
        <dbReference type="EMBL" id="KVH97982.1"/>
    </source>
</evidence>
<dbReference type="GO" id="GO:0016301">
    <property type="term" value="F:kinase activity"/>
    <property type="evidence" value="ECO:0007669"/>
    <property type="project" value="UniProtKB-KW"/>
</dbReference>
<feature type="domain" description="A-kinase anchor protein 7-like phosphoesterase" evidence="2">
    <location>
        <begin position="323"/>
        <end position="378"/>
    </location>
</feature>
<keyword evidence="4" id="KW-1185">Reference proteome</keyword>
<accession>A0A103XW47</accession>
<gene>
    <name evidence="3" type="ORF">Ccrd_023798</name>
</gene>
<comment type="caution">
    <text evidence="3">The sequence shown here is derived from an EMBL/GenBank/DDBJ whole genome shotgun (WGS) entry which is preliminary data.</text>
</comment>
<dbReference type="InterPro" id="IPR019510">
    <property type="entry name" value="AKAP7-like_phosphoesterase"/>
</dbReference>
<dbReference type="STRING" id="59895.A0A103XW47"/>
<keyword evidence="3" id="KW-0808">Transferase</keyword>
<organism evidence="3 4">
    <name type="scientific">Cynara cardunculus var. scolymus</name>
    <name type="common">Globe artichoke</name>
    <name type="synonym">Cynara scolymus</name>
    <dbReference type="NCBI Taxonomy" id="59895"/>
    <lineage>
        <taxon>Eukaryota</taxon>
        <taxon>Viridiplantae</taxon>
        <taxon>Streptophyta</taxon>
        <taxon>Embryophyta</taxon>
        <taxon>Tracheophyta</taxon>
        <taxon>Spermatophyta</taxon>
        <taxon>Magnoliopsida</taxon>
        <taxon>eudicotyledons</taxon>
        <taxon>Gunneridae</taxon>
        <taxon>Pentapetalae</taxon>
        <taxon>asterids</taxon>
        <taxon>campanulids</taxon>
        <taxon>Asterales</taxon>
        <taxon>Asteraceae</taxon>
        <taxon>Carduoideae</taxon>
        <taxon>Cardueae</taxon>
        <taxon>Carduinae</taxon>
        <taxon>Cynara</taxon>
    </lineage>
</organism>
<feature type="compositionally biased region" description="Low complexity" evidence="1">
    <location>
        <begin position="269"/>
        <end position="290"/>
    </location>
</feature>
<name>A0A103XW47_CYNCS</name>
<feature type="region of interest" description="Disordered" evidence="1">
    <location>
        <begin position="262"/>
        <end position="290"/>
    </location>
</feature>
<dbReference type="GO" id="GO:0006307">
    <property type="term" value="P:DNA alkylation repair"/>
    <property type="evidence" value="ECO:0007669"/>
    <property type="project" value="InterPro"/>
</dbReference>
<dbReference type="EMBL" id="LEKV01003814">
    <property type="protein sequence ID" value="KVH97982.1"/>
    <property type="molecule type" value="Genomic_DNA"/>
</dbReference>
<dbReference type="Gramene" id="KVH97982">
    <property type="protein sequence ID" value="KVH97982"/>
    <property type="gene ID" value="Ccrd_023798"/>
</dbReference>
<dbReference type="InterPro" id="IPR009210">
    <property type="entry name" value="ASCC1"/>
</dbReference>
<proteinExistence type="predicted"/>
<dbReference type="AlphaFoldDB" id="A0A103XW47"/>
<evidence type="ECO:0000313" key="4">
    <source>
        <dbReference type="Proteomes" id="UP000243975"/>
    </source>
</evidence>
<dbReference type="GO" id="GO:0005634">
    <property type="term" value="C:nucleus"/>
    <property type="evidence" value="ECO:0007669"/>
    <property type="project" value="TreeGrafter"/>
</dbReference>
<dbReference type="GO" id="GO:0006355">
    <property type="term" value="P:regulation of DNA-templated transcription"/>
    <property type="evidence" value="ECO:0007669"/>
    <property type="project" value="TreeGrafter"/>
</dbReference>
<protein>
    <submittedName>
        <fullName evidence="3">Protein kinase A anchor protein, nuclear localization signal domain-containing protein</fullName>
    </submittedName>
</protein>
<feature type="region of interest" description="Disordered" evidence="1">
    <location>
        <begin position="214"/>
        <end position="239"/>
    </location>
</feature>
<dbReference type="PANTHER" id="PTHR13360:SF1">
    <property type="entry name" value="ACTIVATING SIGNAL COINTEGRATOR 1 COMPLEX SUBUNIT 1"/>
    <property type="match status" value="1"/>
</dbReference>
<evidence type="ECO:0000256" key="1">
    <source>
        <dbReference type="SAM" id="MobiDB-lite"/>
    </source>
</evidence>
<keyword evidence="3" id="KW-0418">Kinase</keyword>
<feature type="non-terminal residue" evidence="3">
    <location>
        <position position="1"/>
    </location>
</feature>
<sequence>VILLINHWLKYLGKKRRDSQLSNGGGEDNTDAGSIQSRTCSEFHNHISDIEISALLSVKDVNDGVNVEVGSQVKVYDGSSSGVLKSQDGRGGAEVGAKLAEPNIGPTTFLDKEESKAFEGSVSSTDKHLVSLEVGSSLLRFIKGKGHIFAAIEGSSPDSVARASERIQLIIDEVVKSSALDYSHFVSLPLALYPELVDQLVNFQSSILGMHDPNPDEVLDISSNKDTTDEEDRDQKVDEAPQVAVTLQAQKDGENVKVDVTNIRRVSYPPKSSATSASKSKTSTSSGSPAKARVLYAPVEVVGGEDRLLQACIACNGDEREAQEKTKTRNSDSFDARGIMEQFGSKEWGEYLIHEVHLSQRFVFDEDGYYHRCASIPLPQNPQAD</sequence>
<dbReference type="Pfam" id="PF10469">
    <property type="entry name" value="AKAP7_NLS"/>
    <property type="match status" value="1"/>
</dbReference>
<dbReference type="Proteomes" id="UP000243975">
    <property type="component" value="Unassembled WGS sequence"/>
</dbReference>
<reference evidence="3 4" key="1">
    <citation type="journal article" date="2016" name="Sci. Rep.">
        <title>The genome sequence of the outbreeding globe artichoke constructed de novo incorporating a phase-aware low-pass sequencing strategy of F1 progeny.</title>
        <authorList>
            <person name="Scaglione D."/>
            <person name="Reyes-Chin-Wo S."/>
            <person name="Acquadro A."/>
            <person name="Froenicke L."/>
            <person name="Portis E."/>
            <person name="Beitel C."/>
            <person name="Tirone M."/>
            <person name="Mauro R."/>
            <person name="Lo Monaco A."/>
            <person name="Mauromicale G."/>
            <person name="Faccioli P."/>
            <person name="Cattivelli L."/>
            <person name="Rieseberg L."/>
            <person name="Michelmore R."/>
            <person name="Lanteri S."/>
        </authorList>
    </citation>
    <scope>NUCLEOTIDE SEQUENCE [LARGE SCALE GENOMIC DNA]</scope>
    <source>
        <strain evidence="3">2C</strain>
    </source>
</reference>
<dbReference type="PANTHER" id="PTHR13360">
    <property type="entry name" value="ACTIVATING SIGNAL COINTEGRATOR 1 COMPLEX SUBUNIT 1"/>
    <property type="match status" value="1"/>
</dbReference>
<dbReference type="Gene3D" id="3.90.1140.10">
    <property type="entry name" value="Cyclic phosphodiesterase"/>
    <property type="match status" value="1"/>
</dbReference>
<evidence type="ECO:0000259" key="2">
    <source>
        <dbReference type="Pfam" id="PF10469"/>
    </source>
</evidence>